<comment type="caution">
    <text evidence="1">The sequence shown here is derived from an EMBL/GenBank/DDBJ whole genome shotgun (WGS) entry which is preliminary data.</text>
</comment>
<evidence type="ECO:0008006" key="3">
    <source>
        <dbReference type="Google" id="ProtNLM"/>
    </source>
</evidence>
<gene>
    <name evidence="1" type="ORF">FC093_17250</name>
</gene>
<organism evidence="1 2">
    <name type="scientific">Ilyomonas limi</name>
    <dbReference type="NCBI Taxonomy" id="2575867"/>
    <lineage>
        <taxon>Bacteria</taxon>
        <taxon>Pseudomonadati</taxon>
        <taxon>Bacteroidota</taxon>
        <taxon>Chitinophagia</taxon>
        <taxon>Chitinophagales</taxon>
        <taxon>Chitinophagaceae</taxon>
        <taxon>Ilyomonas</taxon>
    </lineage>
</organism>
<dbReference type="RefSeq" id="WP_137263061.1">
    <property type="nucleotide sequence ID" value="NZ_SZQL01000015.1"/>
</dbReference>
<dbReference type="AlphaFoldDB" id="A0A4U3KWW1"/>
<name>A0A4U3KWW1_9BACT</name>
<dbReference type="EMBL" id="SZQL01000015">
    <property type="protein sequence ID" value="TKK66329.1"/>
    <property type="molecule type" value="Genomic_DNA"/>
</dbReference>
<protein>
    <recommendedName>
        <fullName evidence="3">Transcriptional regulator</fullName>
    </recommendedName>
</protein>
<dbReference type="Proteomes" id="UP000305848">
    <property type="component" value="Unassembled WGS sequence"/>
</dbReference>
<accession>A0A4U3KWW1</accession>
<evidence type="ECO:0000313" key="2">
    <source>
        <dbReference type="Proteomes" id="UP000305848"/>
    </source>
</evidence>
<proteinExistence type="predicted"/>
<keyword evidence="2" id="KW-1185">Reference proteome</keyword>
<sequence>MNNLGILFKHLATDERIKMPHLCLYAVLYQYWEQGHFINPIVVKRKELMLLSKINAKTTYHKCLRELERYSYIIYKPSYHPTGKTEVYFLPLHNGIL</sequence>
<reference evidence="1 2" key="1">
    <citation type="submission" date="2019-05" db="EMBL/GenBank/DDBJ databases">
        <title>Panacibacter sp. strain 17mud1-8 Genome sequencing and assembly.</title>
        <authorList>
            <person name="Chhetri G."/>
        </authorList>
    </citation>
    <scope>NUCLEOTIDE SEQUENCE [LARGE SCALE GENOMIC DNA]</scope>
    <source>
        <strain evidence="1 2">17mud1-8</strain>
    </source>
</reference>
<dbReference type="OrthoDB" id="1442826at2"/>
<evidence type="ECO:0000313" key="1">
    <source>
        <dbReference type="EMBL" id="TKK66329.1"/>
    </source>
</evidence>